<dbReference type="Proteomes" id="UP000634136">
    <property type="component" value="Unassembled WGS sequence"/>
</dbReference>
<keyword evidence="3" id="KW-1185">Reference proteome</keyword>
<feature type="region of interest" description="Disordered" evidence="1">
    <location>
        <begin position="1"/>
        <end position="23"/>
    </location>
</feature>
<dbReference type="EMBL" id="JAAIUW010000002">
    <property type="protein sequence ID" value="KAF7841739.1"/>
    <property type="molecule type" value="Genomic_DNA"/>
</dbReference>
<dbReference type="AlphaFoldDB" id="A0A835CGY3"/>
<sequence>MQQWRSRSNHATKSKSTLVPELV</sequence>
<proteinExistence type="predicted"/>
<name>A0A835CGY3_9FABA</name>
<evidence type="ECO:0000256" key="1">
    <source>
        <dbReference type="SAM" id="MobiDB-lite"/>
    </source>
</evidence>
<protein>
    <submittedName>
        <fullName evidence="2">Uncharacterized protein</fullName>
    </submittedName>
</protein>
<evidence type="ECO:0000313" key="3">
    <source>
        <dbReference type="Proteomes" id="UP000634136"/>
    </source>
</evidence>
<reference evidence="2" key="1">
    <citation type="submission" date="2020-09" db="EMBL/GenBank/DDBJ databases">
        <title>Genome-Enabled Discovery of Anthraquinone Biosynthesis in Senna tora.</title>
        <authorList>
            <person name="Kang S.-H."/>
            <person name="Pandey R.P."/>
            <person name="Lee C.-M."/>
            <person name="Sim J.-S."/>
            <person name="Jeong J.-T."/>
            <person name="Choi B.-S."/>
            <person name="Jung M."/>
            <person name="Ginzburg D."/>
            <person name="Zhao K."/>
            <person name="Won S.Y."/>
            <person name="Oh T.-J."/>
            <person name="Yu Y."/>
            <person name="Kim N.-H."/>
            <person name="Lee O.R."/>
            <person name="Lee T.-H."/>
            <person name="Bashyal P."/>
            <person name="Kim T.-S."/>
            <person name="Lee W.-H."/>
            <person name="Kawkins C."/>
            <person name="Kim C.-K."/>
            <person name="Kim J.S."/>
            <person name="Ahn B.O."/>
            <person name="Rhee S.Y."/>
            <person name="Sohng J.K."/>
        </authorList>
    </citation>
    <scope>NUCLEOTIDE SEQUENCE</scope>
    <source>
        <tissue evidence="2">Leaf</tissue>
    </source>
</reference>
<comment type="caution">
    <text evidence="2">The sequence shown here is derived from an EMBL/GenBank/DDBJ whole genome shotgun (WGS) entry which is preliminary data.</text>
</comment>
<accession>A0A835CGY3</accession>
<organism evidence="2 3">
    <name type="scientific">Senna tora</name>
    <dbReference type="NCBI Taxonomy" id="362788"/>
    <lineage>
        <taxon>Eukaryota</taxon>
        <taxon>Viridiplantae</taxon>
        <taxon>Streptophyta</taxon>
        <taxon>Embryophyta</taxon>
        <taxon>Tracheophyta</taxon>
        <taxon>Spermatophyta</taxon>
        <taxon>Magnoliopsida</taxon>
        <taxon>eudicotyledons</taxon>
        <taxon>Gunneridae</taxon>
        <taxon>Pentapetalae</taxon>
        <taxon>rosids</taxon>
        <taxon>fabids</taxon>
        <taxon>Fabales</taxon>
        <taxon>Fabaceae</taxon>
        <taxon>Caesalpinioideae</taxon>
        <taxon>Cassia clade</taxon>
        <taxon>Senna</taxon>
    </lineage>
</organism>
<evidence type="ECO:0000313" key="2">
    <source>
        <dbReference type="EMBL" id="KAF7841739.1"/>
    </source>
</evidence>
<gene>
    <name evidence="2" type="ORF">G2W53_004037</name>
</gene>